<feature type="compositionally biased region" description="Polar residues" evidence="1">
    <location>
        <begin position="286"/>
        <end position="301"/>
    </location>
</feature>
<feature type="compositionally biased region" description="Polar residues" evidence="1">
    <location>
        <begin position="442"/>
        <end position="453"/>
    </location>
</feature>
<dbReference type="PANTHER" id="PTHR34119">
    <property type="entry name" value="HYDROXYPROLINE-RICH GLYCOPROTEIN-LIKE"/>
    <property type="match status" value="1"/>
</dbReference>
<dbReference type="CDD" id="cd07307">
    <property type="entry name" value="BAR"/>
    <property type="match status" value="1"/>
</dbReference>
<reference evidence="2" key="1">
    <citation type="submission" date="2020-07" db="EMBL/GenBank/DDBJ databases">
        <authorList>
            <person name="Lin J."/>
        </authorList>
    </citation>
    <scope>NUCLEOTIDE SEQUENCE</scope>
</reference>
<proteinExistence type="predicted"/>
<evidence type="ECO:0000256" key="1">
    <source>
        <dbReference type="SAM" id="MobiDB-lite"/>
    </source>
</evidence>
<dbReference type="SUPFAM" id="SSF103657">
    <property type="entry name" value="BAR/IMD domain-like"/>
    <property type="match status" value="1"/>
</dbReference>
<dbReference type="Gene3D" id="1.20.1270.60">
    <property type="entry name" value="Arfaptin homology (AH) domain/BAR domain"/>
    <property type="match status" value="1"/>
</dbReference>
<dbReference type="AlphaFoldDB" id="A0A6V7Q0W3"/>
<accession>A0A6V7Q0W3</accession>
<feature type="region of interest" description="Disordered" evidence="1">
    <location>
        <begin position="242"/>
        <end position="315"/>
    </location>
</feature>
<name>A0A6V7Q0W3_ANACO</name>
<feature type="compositionally biased region" description="Basic and acidic residues" evidence="1">
    <location>
        <begin position="303"/>
        <end position="315"/>
    </location>
</feature>
<feature type="region of interest" description="Disordered" evidence="1">
    <location>
        <begin position="1"/>
        <end position="22"/>
    </location>
</feature>
<dbReference type="PANTHER" id="PTHR34119:SF1">
    <property type="entry name" value="OS04G0394700 PROTEIN"/>
    <property type="match status" value="1"/>
</dbReference>
<evidence type="ECO:0000313" key="2">
    <source>
        <dbReference type="EMBL" id="CAD1836653.1"/>
    </source>
</evidence>
<evidence type="ECO:0008006" key="3">
    <source>
        <dbReference type="Google" id="ProtNLM"/>
    </source>
</evidence>
<organism evidence="2">
    <name type="scientific">Ananas comosus var. bracteatus</name>
    <name type="common">red pineapple</name>
    <dbReference type="NCBI Taxonomy" id="296719"/>
    <lineage>
        <taxon>Eukaryota</taxon>
        <taxon>Viridiplantae</taxon>
        <taxon>Streptophyta</taxon>
        <taxon>Embryophyta</taxon>
        <taxon>Tracheophyta</taxon>
        <taxon>Spermatophyta</taxon>
        <taxon>Magnoliopsida</taxon>
        <taxon>Liliopsida</taxon>
        <taxon>Poales</taxon>
        <taxon>Bromeliaceae</taxon>
        <taxon>Bromelioideae</taxon>
        <taxon>Ananas</taxon>
    </lineage>
</organism>
<dbReference type="EMBL" id="LR862131">
    <property type="protein sequence ID" value="CAD1836653.1"/>
    <property type="molecule type" value="Genomic_DNA"/>
</dbReference>
<gene>
    <name evidence="2" type="ORF">CB5_LOCUS19864</name>
</gene>
<dbReference type="InterPro" id="IPR037488">
    <property type="entry name" value="At2g33490-like"/>
</dbReference>
<feature type="compositionally biased region" description="Basic residues" evidence="1">
    <location>
        <begin position="1"/>
        <end position="20"/>
    </location>
</feature>
<feature type="region of interest" description="Disordered" evidence="1">
    <location>
        <begin position="442"/>
        <end position="490"/>
    </location>
</feature>
<protein>
    <recommendedName>
        <fullName evidence="3">BAR domain-containing protein</fullName>
    </recommendedName>
</protein>
<sequence>MKSPLRKLRGFGFQQHHHREKKELRAPAKLDDLVHAEQEMQEMRGCYDSLLSAAAATTNSAYEFSEALEEMGSCLLEKTALNDDEDSSRALMMLGKAQFALQKLVDSYRGNIVHTITNPSESLLRELQNVEDMKRQCDGKRDYYKLVLAAYREKGKLRHAKSETYSAEQLEAALVDYEEEAALFVFRLKSLKQGQCRSLLTQAARHHAAQLSFFRKGLKYLEAIEPHVKEVAEKQHIDYQFSGLEDDDSENDDGDYYGNDHSDDDDGELSFDYGINNRDRDDAFASRNSMELDQVNQTVSPEPSKEHRQEDAEKAQSDFIIFRTNPAALSQSAPLYPDTKFDPSEKIKQVQPSSTRKFHSYVLPTPVDDKNSPSRGPTNAYYSARLESKGGGGAPTNLWHSSPLTKDFMGSNINSGPISTPLVYPYATSDVKKMKREAFSGPITSKAWSTNQGPSPPKPRPNYAPQRTSPPPPISSPKISELHELPRPPVSGPTCSLVGYSGPLVSKRQVLISTSRASPAAQAASPLPAPPVSMTRSFSIPSSAQRDPVVRVAVFLDDQPLQNQPQETQDQEETCNHPSITTALHNYLKRVSCIFI</sequence>
<feature type="compositionally biased region" description="Pro residues" evidence="1">
    <location>
        <begin position="454"/>
        <end position="475"/>
    </location>
</feature>
<dbReference type="InterPro" id="IPR027267">
    <property type="entry name" value="AH/BAR_dom_sf"/>
</dbReference>
<feature type="compositionally biased region" description="Acidic residues" evidence="1">
    <location>
        <begin position="244"/>
        <end position="255"/>
    </location>
</feature>